<comment type="caution">
    <text evidence="2">The sequence shown here is derived from an EMBL/GenBank/DDBJ whole genome shotgun (WGS) entry which is preliminary data.</text>
</comment>
<feature type="compositionally biased region" description="Polar residues" evidence="1">
    <location>
        <begin position="1"/>
        <end position="13"/>
    </location>
</feature>
<dbReference type="Proteomes" id="UP000807342">
    <property type="component" value="Unassembled WGS sequence"/>
</dbReference>
<reference evidence="2" key="1">
    <citation type="submission" date="2020-11" db="EMBL/GenBank/DDBJ databases">
        <authorList>
            <consortium name="DOE Joint Genome Institute"/>
            <person name="Ahrendt S."/>
            <person name="Riley R."/>
            <person name="Andreopoulos W."/>
            <person name="Labutti K."/>
            <person name="Pangilinan J."/>
            <person name="Ruiz-Duenas F.J."/>
            <person name="Barrasa J.M."/>
            <person name="Sanchez-Garcia M."/>
            <person name="Camarero S."/>
            <person name="Miyauchi S."/>
            <person name="Serrano A."/>
            <person name="Linde D."/>
            <person name="Babiker R."/>
            <person name="Drula E."/>
            <person name="Ayuso-Fernandez I."/>
            <person name="Pacheco R."/>
            <person name="Padilla G."/>
            <person name="Ferreira P."/>
            <person name="Barriuso J."/>
            <person name="Kellner H."/>
            <person name="Castanera R."/>
            <person name="Alfaro M."/>
            <person name="Ramirez L."/>
            <person name="Pisabarro A.G."/>
            <person name="Kuo A."/>
            <person name="Tritt A."/>
            <person name="Lipzen A."/>
            <person name="He G."/>
            <person name="Yan M."/>
            <person name="Ng V."/>
            <person name="Cullen D."/>
            <person name="Martin F."/>
            <person name="Rosso M.-N."/>
            <person name="Henrissat B."/>
            <person name="Hibbett D."/>
            <person name="Martinez A.T."/>
            <person name="Grigoriev I.V."/>
        </authorList>
    </citation>
    <scope>NUCLEOTIDE SEQUENCE</scope>
    <source>
        <strain evidence="2">MF-IS2</strain>
    </source>
</reference>
<dbReference type="AlphaFoldDB" id="A0A9P5WWQ3"/>
<evidence type="ECO:0000256" key="1">
    <source>
        <dbReference type="SAM" id="MobiDB-lite"/>
    </source>
</evidence>
<organism evidence="2 3">
    <name type="scientific">Macrolepiota fuliginosa MF-IS2</name>
    <dbReference type="NCBI Taxonomy" id="1400762"/>
    <lineage>
        <taxon>Eukaryota</taxon>
        <taxon>Fungi</taxon>
        <taxon>Dikarya</taxon>
        <taxon>Basidiomycota</taxon>
        <taxon>Agaricomycotina</taxon>
        <taxon>Agaricomycetes</taxon>
        <taxon>Agaricomycetidae</taxon>
        <taxon>Agaricales</taxon>
        <taxon>Agaricineae</taxon>
        <taxon>Agaricaceae</taxon>
        <taxon>Macrolepiota</taxon>
    </lineage>
</organism>
<accession>A0A9P5WWQ3</accession>
<keyword evidence="3" id="KW-1185">Reference proteome</keyword>
<gene>
    <name evidence="2" type="ORF">P691DRAFT_769280</name>
</gene>
<sequence length="187" mass="20890">MSSWKTSQEQQSFMEKKRKGNVKNLGDYAVLKKQKKNNGKAQESNKENRPRSLSNTSSASLEKLTHEQHSLPLQSLSINQLAHSPSWAKLEAENAVQSSDVAIATAEDHIDRGFMLADGEIDSGWDDDPLTMEFCGVDPEFNNENDDQSDDEKVSPTQAPIKQFHPPPTIDEAYEAYQNIGKILNPC</sequence>
<protein>
    <submittedName>
        <fullName evidence="2">Uncharacterized protein</fullName>
    </submittedName>
</protein>
<feature type="compositionally biased region" description="Acidic residues" evidence="1">
    <location>
        <begin position="141"/>
        <end position="150"/>
    </location>
</feature>
<evidence type="ECO:0000313" key="2">
    <source>
        <dbReference type="EMBL" id="KAF9439620.1"/>
    </source>
</evidence>
<feature type="region of interest" description="Disordered" evidence="1">
    <location>
        <begin position="1"/>
        <end position="68"/>
    </location>
</feature>
<feature type="region of interest" description="Disordered" evidence="1">
    <location>
        <begin position="138"/>
        <end position="170"/>
    </location>
</feature>
<proteinExistence type="predicted"/>
<dbReference type="EMBL" id="MU153816">
    <property type="protein sequence ID" value="KAF9439620.1"/>
    <property type="molecule type" value="Genomic_DNA"/>
</dbReference>
<name>A0A9P5WWQ3_9AGAR</name>
<feature type="compositionally biased region" description="Polar residues" evidence="1">
    <location>
        <begin position="51"/>
        <end position="60"/>
    </location>
</feature>
<evidence type="ECO:0000313" key="3">
    <source>
        <dbReference type="Proteomes" id="UP000807342"/>
    </source>
</evidence>